<evidence type="ECO:0000256" key="3">
    <source>
        <dbReference type="ARBA" id="ARBA00022475"/>
    </source>
</evidence>
<keyword evidence="7" id="KW-0325">Glycoprotein</keyword>
<feature type="region of interest" description="Disordered" evidence="9">
    <location>
        <begin position="132"/>
        <end position="163"/>
    </location>
</feature>
<dbReference type="EMBL" id="BT138799">
    <property type="protein sequence ID" value="AFK38594.1"/>
    <property type="molecule type" value="mRNA"/>
</dbReference>
<proteinExistence type="evidence at transcript level"/>
<dbReference type="Gene3D" id="1.10.110.10">
    <property type="entry name" value="Plant lipid-transfer and hydrophobic proteins"/>
    <property type="match status" value="1"/>
</dbReference>
<dbReference type="Pfam" id="PF14368">
    <property type="entry name" value="LTP_2"/>
    <property type="match status" value="1"/>
</dbReference>
<evidence type="ECO:0000256" key="1">
    <source>
        <dbReference type="ARBA" id="ARBA00004609"/>
    </source>
</evidence>
<dbReference type="InterPro" id="IPR036312">
    <property type="entry name" value="Bifun_inhib/LTP/seed_sf"/>
</dbReference>
<keyword evidence="8" id="KW-0449">Lipoprotein</keyword>
<evidence type="ECO:0000256" key="10">
    <source>
        <dbReference type="SAM" id="SignalP"/>
    </source>
</evidence>
<feature type="compositionally biased region" description="Polar residues" evidence="9">
    <location>
        <begin position="153"/>
        <end position="163"/>
    </location>
</feature>
<evidence type="ECO:0000256" key="8">
    <source>
        <dbReference type="ARBA" id="ARBA00023288"/>
    </source>
</evidence>
<dbReference type="InterPro" id="IPR043325">
    <property type="entry name" value="LTSS"/>
</dbReference>
<dbReference type="PANTHER" id="PTHR33044">
    <property type="entry name" value="BIFUNCTIONAL INHIBITOR/LIPID-TRANSFER PROTEIN/SEED STORAGE 2S ALBUMIN SUPERFAMILY PROTEIN-RELATED"/>
    <property type="match status" value="1"/>
</dbReference>
<keyword evidence="6" id="KW-1015">Disulfide bond</keyword>
<protein>
    <recommendedName>
        <fullName evidence="11">Bifunctional inhibitor/plant lipid transfer protein/seed storage helical domain-containing protein</fullName>
    </recommendedName>
</protein>
<dbReference type="GO" id="GO:0005886">
    <property type="term" value="C:plasma membrane"/>
    <property type="evidence" value="ECO:0007669"/>
    <property type="project" value="UniProtKB-SubCell"/>
</dbReference>
<dbReference type="AlphaFoldDB" id="I3SEA2"/>
<evidence type="ECO:0000256" key="7">
    <source>
        <dbReference type="ARBA" id="ARBA00023180"/>
    </source>
</evidence>
<evidence type="ECO:0000256" key="5">
    <source>
        <dbReference type="ARBA" id="ARBA00022729"/>
    </source>
</evidence>
<organism evidence="12">
    <name type="scientific">Lotus japonicus</name>
    <name type="common">Lotus corniculatus var. japonicus</name>
    <dbReference type="NCBI Taxonomy" id="34305"/>
    <lineage>
        <taxon>Eukaryota</taxon>
        <taxon>Viridiplantae</taxon>
        <taxon>Streptophyta</taxon>
        <taxon>Embryophyta</taxon>
        <taxon>Tracheophyta</taxon>
        <taxon>Spermatophyta</taxon>
        <taxon>Magnoliopsida</taxon>
        <taxon>eudicotyledons</taxon>
        <taxon>Gunneridae</taxon>
        <taxon>Pentapetalae</taxon>
        <taxon>rosids</taxon>
        <taxon>fabids</taxon>
        <taxon>Fabales</taxon>
        <taxon>Fabaceae</taxon>
        <taxon>Papilionoideae</taxon>
        <taxon>50 kb inversion clade</taxon>
        <taxon>NPAAA clade</taxon>
        <taxon>Hologalegina</taxon>
        <taxon>robinioid clade</taxon>
        <taxon>Loteae</taxon>
        <taxon>Lotus</taxon>
    </lineage>
</organism>
<name>I3SEA2_LOTJA</name>
<keyword evidence="4" id="KW-0472">Membrane</keyword>
<sequence length="195" mass="20968">MFSHNKKALLHFMLLASMIVGIAMADSSTDKQECTEQLTGLATCLPYIQGESKAPPPDCCSGLKQVLKQNKKCLCLIIKDRKDPDLGGLMINVTSALSLPTVCNAPANISKCPELLHMDPKSKEAQVFYQLNRGSNNSGPSPAPGTSVGGNAVRSQTTTATQKNDAMCKEKRLFGFDNLAAGLLVWLLFSFSSMV</sequence>
<comment type="similarity">
    <text evidence="2">Belongs to the plant LTP family.</text>
</comment>
<dbReference type="InterPro" id="IPR000528">
    <property type="entry name" value="Plant_nsLTP"/>
</dbReference>
<dbReference type="CDD" id="cd00010">
    <property type="entry name" value="AAI_LTSS"/>
    <property type="match status" value="1"/>
</dbReference>
<dbReference type="GO" id="GO:0008289">
    <property type="term" value="F:lipid binding"/>
    <property type="evidence" value="ECO:0007669"/>
    <property type="project" value="InterPro"/>
</dbReference>
<evidence type="ECO:0000259" key="11">
    <source>
        <dbReference type="SMART" id="SM00499"/>
    </source>
</evidence>
<evidence type="ECO:0000256" key="4">
    <source>
        <dbReference type="ARBA" id="ARBA00022622"/>
    </source>
</evidence>
<keyword evidence="3" id="KW-1003">Cell membrane</keyword>
<evidence type="ECO:0000313" key="12">
    <source>
        <dbReference type="EMBL" id="AFK38594.1"/>
    </source>
</evidence>
<comment type="subcellular location">
    <subcellularLocation>
        <location evidence="1">Cell membrane</location>
        <topology evidence="1">Lipid-anchor</topology>
        <topology evidence="1">GPI-anchor</topology>
    </subcellularLocation>
</comment>
<dbReference type="SMART" id="SM00499">
    <property type="entry name" value="AAI"/>
    <property type="match status" value="1"/>
</dbReference>
<reference evidence="12" key="1">
    <citation type="submission" date="2012-05" db="EMBL/GenBank/DDBJ databases">
        <authorList>
            <person name="Krishnakumar V."/>
            <person name="Cheung F."/>
            <person name="Xiao Y."/>
            <person name="Chan A."/>
            <person name="Moskal W.A."/>
            <person name="Town C.D."/>
        </authorList>
    </citation>
    <scope>NUCLEOTIDE SEQUENCE</scope>
</reference>
<dbReference type="PRINTS" id="PR00382">
    <property type="entry name" value="LIPIDTRNSFER"/>
</dbReference>
<feature type="signal peptide" evidence="10">
    <location>
        <begin position="1"/>
        <end position="25"/>
    </location>
</feature>
<keyword evidence="4" id="KW-0336">GPI-anchor</keyword>
<keyword evidence="5 10" id="KW-0732">Signal</keyword>
<dbReference type="GO" id="GO:0098552">
    <property type="term" value="C:side of membrane"/>
    <property type="evidence" value="ECO:0007669"/>
    <property type="project" value="UniProtKB-KW"/>
</dbReference>
<feature type="domain" description="Bifunctional inhibitor/plant lipid transfer protein/seed storage helical" evidence="11">
    <location>
        <begin position="34"/>
        <end position="112"/>
    </location>
</feature>
<dbReference type="SUPFAM" id="SSF47699">
    <property type="entry name" value="Bifunctional inhibitor/lipid-transfer protein/seed storage 2S albumin"/>
    <property type="match status" value="1"/>
</dbReference>
<evidence type="ECO:0000256" key="2">
    <source>
        <dbReference type="ARBA" id="ARBA00009748"/>
    </source>
</evidence>
<dbReference type="InterPro" id="IPR016140">
    <property type="entry name" value="Bifunc_inhib/LTP/seed_store"/>
</dbReference>
<dbReference type="GO" id="GO:0006869">
    <property type="term" value="P:lipid transport"/>
    <property type="evidence" value="ECO:0007669"/>
    <property type="project" value="InterPro"/>
</dbReference>
<accession>I3SEA2</accession>
<feature type="chain" id="PRO_5003679454" description="Bifunctional inhibitor/plant lipid transfer protein/seed storage helical domain-containing protein" evidence="10">
    <location>
        <begin position="26"/>
        <end position="195"/>
    </location>
</feature>
<evidence type="ECO:0000256" key="6">
    <source>
        <dbReference type="ARBA" id="ARBA00023157"/>
    </source>
</evidence>
<evidence type="ECO:0000256" key="9">
    <source>
        <dbReference type="SAM" id="MobiDB-lite"/>
    </source>
</evidence>
<dbReference type="FunFam" id="1.10.110.10:FF:000001">
    <property type="entry name" value="Bifunctional inhibitor/lipid-transfer protein/seed storage 2S albumin superfamily protein"/>
    <property type="match status" value="1"/>
</dbReference>